<dbReference type="GO" id="GO:0016717">
    <property type="term" value="F:oxidoreductase activity, acting on paired donors, with oxidation of a pair of donors resulting in the reduction of molecular oxygen to two molecules of water"/>
    <property type="evidence" value="ECO:0007669"/>
    <property type="project" value="InterPro"/>
</dbReference>
<keyword evidence="6" id="KW-0276">Fatty acid metabolism</keyword>
<gene>
    <name evidence="15" type="primary">desC_1</name>
    <name evidence="15" type="ORF">MiSe_00320</name>
</gene>
<keyword evidence="9" id="KW-0408">Iron</keyword>
<dbReference type="AlphaFoldDB" id="A0AAV3X5E8"/>
<dbReference type="Pfam" id="PF00487">
    <property type="entry name" value="FA_desaturase"/>
    <property type="match status" value="1"/>
</dbReference>
<keyword evidence="5 13" id="KW-0812">Transmembrane</keyword>
<dbReference type="CDD" id="cd03505">
    <property type="entry name" value="Delta9-FADS-like"/>
    <property type="match status" value="1"/>
</dbReference>
<keyword evidence="8" id="KW-0560">Oxidoreductase</keyword>
<name>A0AAV3X5E8_9CYAN</name>
<comment type="caution">
    <text evidence="15">The sequence shown here is derived from an EMBL/GenBank/DDBJ whole genome shotgun (WGS) entry which is preliminary data.</text>
</comment>
<accession>A0AAV3X5E8</accession>
<feature type="transmembrane region" description="Helical" evidence="13">
    <location>
        <begin position="149"/>
        <end position="173"/>
    </location>
</feature>
<evidence type="ECO:0000256" key="4">
    <source>
        <dbReference type="ARBA" id="ARBA00022516"/>
    </source>
</evidence>
<reference evidence="15" key="1">
    <citation type="submission" date="2019-10" db="EMBL/GenBank/DDBJ databases">
        <title>Draft genome sequece of Microseira wollei NIES-4236.</title>
        <authorList>
            <person name="Yamaguchi H."/>
            <person name="Suzuki S."/>
            <person name="Kawachi M."/>
        </authorList>
    </citation>
    <scope>NUCLEOTIDE SEQUENCE</scope>
    <source>
        <strain evidence="15">NIES-4236</strain>
    </source>
</reference>
<evidence type="ECO:0000256" key="7">
    <source>
        <dbReference type="ARBA" id="ARBA00022989"/>
    </source>
</evidence>
<evidence type="ECO:0000256" key="6">
    <source>
        <dbReference type="ARBA" id="ARBA00022832"/>
    </source>
</evidence>
<evidence type="ECO:0000256" key="9">
    <source>
        <dbReference type="ARBA" id="ARBA00023004"/>
    </source>
</evidence>
<dbReference type="RefSeq" id="WP_226572542.1">
    <property type="nucleotide sequence ID" value="NZ_BLAY01000001.1"/>
</dbReference>
<proteinExistence type="inferred from homology"/>
<dbReference type="InterPro" id="IPR015876">
    <property type="entry name" value="Acyl-CoA_DS"/>
</dbReference>
<dbReference type="EMBL" id="BLAY01000001">
    <property type="protein sequence ID" value="GET35290.1"/>
    <property type="molecule type" value="Genomic_DNA"/>
</dbReference>
<organism evidence="15 16">
    <name type="scientific">Microseira wollei NIES-4236</name>
    <dbReference type="NCBI Taxonomy" id="2530354"/>
    <lineage>
        <taxon>Bacteria</taxon>
        <taxon>Bacillati</taxon>
        <taxon>Cyanobacteriota</taxon>
        <taxon>Cyanophyceae</taxon>
        <taxon>Oscillatoriophycideae</taxon>
        <taxon>Aerosakkonematales</taxon>
        <taxon>Aerosakkonemataceae</taxon>
        <taxon>Microseira</taxon>
    </lineage>
</organism>
<evidence type="ECO:0000256" key="3">
    <source>
        <dbReference type="ARBA" id="ARBA00008749"/>
    </source>
</evidence>
<feature type="transmembrane region" description="Helical" evidence="13">
    <location>
        <begin position="32"/>
        <end position="54"/>
    </location>
</feature>
<evidence type="ECO:0000259" key="14">
    <source>
        <dbReference type="Pfam" id="PF00487"/>
    </source>
</evidence>
<comment type="subcellular location">
    <subcellularLocation>
        <location evidence="2">Membrane</location>
        <topology evidence="2">Multi-pass membrane protein</topology>
    </subcellularLocation>
</comment>
<feature type="transmembrane region" description="Helical" evidence="13">
    <location>
        <begin position="66"/>
        <end position="86"/>
    </location>
</feature>
<evidence type="ECO:0000256" key="10">
    <source>
        <dbReference type="ARBA" id="ARBA00023098"/>
    </source>
</evidence>
<keyword evidence="16" id="KW-1185">Reference proteome</keyword>
<sequence length="276" mass="32188">MYKSWTINFGALPFVGVHLACLAAFWTGVDPLAIWMCVALFLIRKFGITGGYHRYFSHRSYETSRWFQFILGLLGASAAQRGPLWWASHHRHHHKYSDTDEDIHSAKKQGFYWSHVGWIVSFDYDDYEPKLVKDLTKYPELLWLERYNVIPTIILAVGCYLVHGWMGLVWGYFISTTILYHTTFAINSLCHVFGTQRYDTGESSKNSLWLALITLGEGWHNNHHRYQLSARQGFFWWEIDIAYYVLLLLSAFGIVWDLKQPPKWLLQPEAMIAGRG</sequence>
<feature type="domain" description="Fatty acid desaturase" evidence="14">
    <location>
        <begin position="32"/>
        <end position="227"/>
    </location>
</feature>
<dbReference type="Proteomes" id="UP001050975">
    <property type="component" value="Unassembled WGS sequence"/>
</dbReference>
<evidence type="ECO:0000256" key="2">
    <source>
        <dbReference type="ARBA" id="ARBA00004141"/>
    </source>
</evidence>
<keyword evidence="10" id="KW-0443">Lipid metabolism</keyword>
<evidence type="ECO:0000256" key="13">
    <source>
        <dbReference type="SAM" id="Phobius"/>
    </source>
</evidence>
<dbReference type="PANTHER" id="PTHR11351:SF31">
    <property type="entry name" value="DESATURASE 1, ISOFORM A-RELATED"/>
    <property type="match status" value="1"/>
</dbReference>
<keyword evidence="7 13" id="KW-1133">Transmembrane helix</keyword>
<keyword evidence="12" id="KW-0275">Fatty acid biosynthesis</keyword>
<dbReference type="InterPro" id="IPR005804">
    <property type="entry name" value="FA_desaturase_dom"/>
</dbReference>
<keyword evidence="11 13" id="KW-0472">Membrane</keyword>
<evidence type="ECO:0000256" key="12">
    <source>
        <dbReference type="ARBA" id="ARBA00023160"/>
    </source>
</evidence>
<evidence type="ECO:0000256" key="11">
    <source>
        <dbReference type="ARBA" id="ARBA00023136"/>
    </source>
</evidence>
<keyword evidence="4" id="KW-0444">Lipid biosynthesis</keyword>
<dbReference type="GO" id="GO:0006633">
    <property type="term" value="P:fatty acid biosynthetic process"/>
    <property type="evidence" value="ECO:0007669"/>
    <property type="project" value="UniProtKB-KW"/>
</dbReference>
<evidence type="ECO:0000256" key="1">
    <source>
        <dbReference type="ARBA" id="ARBA00001954"/>
    </source>
</evidence>
<evidence type="ECO:0000256" key="8">
    <source>
        <dbReference type="ARBA" id="ARBA00023002"/>
    </source>
</evidence>
<evidence type="ECO:0000313" key="15">
    <source>
        <dbReference type="EMBL" id="GET35290.1"/>
    </source>
</evidence>
<evidence type="ECO:0000313" key="16">
    <source>
        <dbReference type="Proteomes" id="UP001050975"/>
    </source>
</evidence>
<comment type="similarity">
    <text evidence="3">Belongs to the fatty acid desaturase type 2 family.</text>
</comment>
<comment type="cofactor">
    <cofactor evidence="1">
        <name>Fe(2+)</name>
        <dbReference type="ChEBI" id="CHEBI:29033"/>
    </cofactor>
</comment>
<evidence type="ECO:0000256" key="5">
    <source>
        <dbReference type="ARBA" id="ARBA00022692"/>
    </source>
</evidence>
<dbReference type="PANTHER" id="PTHR11351">
    <property type="entry name" value="ACYL-COA DESATURASE"/>
    <property type="match status" value="1"/>
</dbReference>
<protein>
    <submittedName>
        <fullName evidence="15">Delta-9 desaturase</fullName>
    </submittedName>
</protein>
<dbReference type="PRINTS" id="PR00075">
    <property type="entry name" value="FACDDSATRASE"/>
</dbReference>
<feature type="transmembrane region" description="Helical" evidence="13">
    <location>
        <begin position="7"/>
        <end position="26"/>
    </location>
</feature>
<dbReference type="GO" id="GO:0016020">
    <property type="term" value="C:membrane"/>
    <property type="evidence" value="ECO:0007669"/>
    <property type="project" value="UniProtKB-SubCell"/>
</dbReference>
<feature type="transmembrane region" description="Helical" evidence="13">
    <location>
        <begin position="234"/>
        <end position="256"/>
    </location>
</feature>